<sequence length="86" mass="9946">MNVQSTRQTGEHREQETKRHSLFLRYVTTIQSGLLGHLEDFSTVAEFSFQVNFKILSKEIRCFVRVRAATLTDFVSKDRSESPDPP</sequence>
<comment type="caution">
    <text evidence="1">The sequence shown here is derived from an EMBL/GenBank/DDBJ whole genome shotgun (WGS) entry which is preliminary data.</text>
</comment>
<organism evidence="1 2">
    <name type="scientific">Dallia pectoralis</name>
    <name type="common">Alaska blackfish</name>
    <dbReference type="NCBI Taxonomy" id="75939"/>
    <lineage>
        <taxon>Eukaryota</taxon>
        <taxon>Metazoa</taxon>
        <taxon>Chordata</taxon>
        <taxon>Craniata</taxon>
        <taxon>Vertebrata</taxon>
        <taxon>Euteleostomi</taxon>
        <taxon>Actinopterygii</taxon>
        <taxon>Neopterygii</taxon>
        <taxon>Teleostei</taxon>
        <taxon>Protacanthopterygii</taxon>
        <taxon>Esociformes</taxon>
        <taxon>Umbridae</taxon>
        <taxon>Dallia</taxon>
    </lineage>
</organism>
<accession>A0ACC2GS50</accession>
<protein>
    <submittedName>
        <fullName evidence="1">Uncharacterized protein</fullName>
    </submittedName>
</protein>
<keyword evidence="2" id="KW-1185">Reference proteome</keyword>
<dbReference type="Proteomes" id="UP001157502">
    <property type="component" value="Chromosome 9"/>
</dbReference>
<name>A0ACC2GS50_DALPE</name>
<dbReference type="EMBL" id="CM055736">
    <property type="protein sequence ID" value="KAJ8006496.1"/>
    <property type="molecule type" value="Genomic_DNA"/>
</dbReference>
<evidence type="ECO:0000313" key="2">
    <source>
        <dbReference type="Proteomes" id="UP001157502"/>
    </source>
</evidence>
<proteinExistence type="predicted"/>
<reference evidence="1" key="1">
    <citation type="submission" date="2021-05" db="EMBL/GenBank/DDBJ databases">
        <authorList>
            <person name="Pan Q."/>
            <person name="Jouanno E."/>
            <person name="Zahm M."/>
            <person name="Klopp C."/>
            <person name="Cabau C."/>
            <person name="Louis A."/>
            <person name="Berthelot C."/>
            <person name="Parey E."/>
            <person name="Roest Crollius H."/>
            <person name="Montfort J."/>
            <person name="Robinson-Rechavi M."/>
            <person name="Bouchez O."/>
            <person name="Lampietro C."/>
            <person name="Lopez Roques C."/>
            <person name="Donnadieu C."/>
            <person name="Postlethwait J."/>
            <person name="Bobe J."/>
            <person name="Dillon D."/>
            <person name="Chandos A."/>
            <person name="von Hippel F."/>
            <person name="Guiguen Y."/>
        </authorList>
    </citation>
    <scope>NUCLEOTIDE SEQUENCE</scope>
    <source>
        <strain evidence="1">YG-Jan2019</strain>
    </source>
</reference>
<gene>
    <name evidence="1" type="ORF">DPEC_G00107850</name>
</gene>
<evidence type="ECO:0000313" key="1">
    <source>
        <dbReference type="EMBL" id="KAJ8006496.1"/>
    </source>
</evidence>